<dbReference type="InterPro" id="IPR020094">
    <property type="entry name" value="TruA/RsuA/RluB/E/F_N"/>
</dbReference>
<evidence type="ECO:0000259" key="6">
    <source>
        <dbReference type="SMART" id="SM00363"/>
    </source>
</evidence>
<feature type="domain" description="RNA-binding S4" evidence="6">
    <location>
        <begin position="1"/>
        <end position="59"/>
    </location>
</feature>
<dbReference type="InterPro" id="IPR000748">
    <property type="entry name" value="PsdUridine_synth_RsuA/RluB/E/F"/>
</dbReference>
<dbReference type="Pfam" id="PF00849">
    <property type="entry name" value="PseudoU_synth_2"/>
    <property type="match status" value="1"/>
</dbReference>
<dbReference type="GO" id="GO:0000455">
    <property type="term" value="P:enzyme-directed rRNA pseudouridine synthesis"/>
    <property type="evidence" value="ECO:0007669"/>
    <property type="project" value="UniProtKB-ARBA"/>
</dbReference>
<dbReference type="GO" id="GO:0005829">
    <property type="term" value="C:cytosol"/>
    <property type="evidence" value="ECO:0007669"/>
    <property type="project" value="UniProtKB-ARBA"/>
</dbReference>
<keyword evidence="2 4" id="KW-0694">RNA-binding</keyword>
<dbReference type="FunFam" id="3.30.70.1560:FF:000001">
    <property type="entry name" value="Pseudouridine synthase"/>
    <property type="match status" value="1"/>
</dbReference>
<dbReference type="NCBIfam" id="TIGR00093">
    <property type="entry name" value="pseudouridine synthase"/>
    <property type="match status" value="1"/>
</dbReference>
<evidence type="ECO:0000256" key="2">
    <source>
        <dbReference type="ARBA" id="ARBA00022884"/>
    </source>
</evidence>
<dbReference type="AlphaFoldDB" id="A0A327ZQ38"/>
<protein>
    <recommendedName>
        <fullName evidence="5">Pseudouridine synthase</fullName>
        <ecNumber evidence="5">5.4.99.-</ecNumber>
    </recommendedName>
</protein>
<dbReference type="Gene3D" id="3.10.290.10">
    <property type="entry name" value="RNA-binding S4 domain"/>
    <property type="match status" value="1"/>
</dbReference>
<dbReference type="InterPro" id="IPR002942">
    <property type="entry name" value="S4_RNA-bd"/>
</dbReference>
<evidence type="ECO:0000256" key="1">
    <source>
        <dbReference type="ARBA" id="ARBA00008348"/>
    </source>
</evidence>
<dbReference type="Pfam" id="PF01479">
    <property type="entry name" value="S4"/>
    <property type="match status" value="1"/>
</dbReference>
<dbReference type="InterPro" id="IPR018496">
    <property type="entry name" value="PsdUridine_synth_RsuA/RluB_CS"/>
</dbReference>
<dbReference type="Gene3D" id="3.30.70.1560">
    <property type="entry name" value="Alpha-L RNA-binding motif"/>
    <property type="match status" value="1"/>
</dbReference>
<gene>
    <name evidence="7" type="ORF">BHU61_09780</name>
</gene>
<dbReference type="EMBL" id="PZJH01000004">
    <property type="protein sequence ID" value="RAK44433.1"/>
    <property type="molecule type" value="Genomic_DNA"/>
</dbReference>
<comment type="similarity">
    <text evidence="1 5">Belongs to the pseudouridine synthase RsuA family.</text>
</comment>
<dbReference type="PROSITE" id="PS50889">
    <property type="entry name" value="S4"/>
    <property type="match status" value="1"/>
</dbReference>
<dbReference type="SUPFAM" id="SSF55120">
    <property type="entry name" value="Pseudouridine synthase"/>
    <property type="match status" value="1"/>
</dbReference>
<keyword evidence="3 5" id="KW-0413">Isomerase</keyword>
<dbReference type="CDD" id="cd00165">
    <property type="entry name" value="S4"/>
    <property type="match status" value="1"/>
</dbReference>
<dbReference type="InterPro" id="IPR020103">
    <property type="entry name" value="PsdUridine_synth_cat_dom_sf"/>
</dbReference>
<dbReference type="EC" id="5.4.99.-" evidence="5"/>
<proteinExistence type="inferred from homology"/>
<reference evidence="7 8" key="1">
    <citation type="journal article" date="2018" name="Front. Microbiol.">
        <title>Description and Comparative Genomics of Macrococcus caseolyticus subsp. hominis subsp. nov., Macrococcus goetzii sp. nov., Macrococcus epidermidis sp. nov., and Macrococcus bohemicus sp. nov., Novel Macrococci From Human Clinical Material With Virulence Potential and Suspected Uptake of Foreign DNA by Natural Transformation.</title>
        <authorList>
            <person name="Maslanova I."/>
            <person name="Wertheimer Z."/>
            <person name="Sedlacek I."/>
            <person name="Svec P."/>
            <person name="Indrakova A."/>
            <person name="Kovarovic V."/>
            <person name="Schumann P."/>
            <person name="Sproer C."/>
            <person name="Kralova S."/>
            <person name="Sedo O."/>
            <person name="Kristofova L."/>
            <person name="Vrbovska V."/>
            <person name="Fuzik T."/>
            <person name="Petras P."/>
            <person name="Zdrahal Z."/>
            <person name="Ruzickova V."/>
            <person name="Doskar J."/>
            <person name="Pantucek R."/>
        </authorList>
    </citation>
    <scope>NUCLEOTIDE SEQUENCE [LARGE SCALE GENOMIC DNA]</scope>
    <source>
        <strain evidence="7 8">01/688</strain>
    </source>
</reference>
<dbReference type="Proteomes" id="UP000249808">
    <property type="component" value="Unassembled WGS sequence"/>
</dbReference>
<evidence type="ECO:0000256" key="3">
    <source>
        <dbReference type="ARBA" id="ARBA00023235"/>
    </source>
</evidence>
<dbReference type="Gene3D" id="3.30.70.580">
    <property type="entry name" value="Pseudouridine synthase I, catalytic domain, N-terminal subdomain"/>
    <property type="match status" value="1"/>
</dbReference>
<dbReference type="PROSITE" id="PS01149">
    <property type="entry name" value="PSI_RSU"/>
    <property type="match status" value="1"/>
</dbReference>
<keyword evidence="8" id="KW-1185">Reference proteome</keyword>
<dbReference type="SUPFAM" id="SSF55174">
    <property type="entry name" value="Alpha-L RNA-binding motif"/>
    <property type="match status" value="1"/>
</dbReference>
<dbReference type="InterPro" id="IPR042092">
    <property type="entry name" value="PsdUridine_s_RsuA/RluB/E/F_cat"/>
</dbReference>
<dbReference type="PANTHER" id="PTHR47683">
    <property type="entry name" value="PSEUDOURIDINE SYNTHASE FAMILY PROTEIN-RELATED"/>
    <property type="match status" value="1"/>
</dbReference>
<dbReference type="InterPro" id="IPR006145">
    <property type="entry name" value="PsdUridine_synth_RsuA/RluA"/>
</dbReference>
<dbReference type="GO" id="GO:0003723">
    <property type="term" value="F:RNA binding"/>
    <property type="evidence" value="ECO:0007669"/>
    <property type="project" value="UniProtKB-KW"/>
</dbReference>
<dbReference type="InterPro" id="IPR050343">
    <property type="entry name" value="RsuA_PseudoU_synthase"/>
</dbReference>
<evidence type="ECO:0000313" key="8">
    <source>
        <dbReference type="Proteomes" id="UP000249808"/>
    </source>
</evidence>
<organism evidence="7 8">
    <name type="scientific">Macrococcus epidermidis</name>
    <dbReference type="NCBI Taxonomy" id="1902580"/>
    <lineage>
        <taxon>Bacteria</taxon>
        <taxon>Bacillati</taxon>
        <taxon>Bacillota</taxon>
        <taxon>Bacilli</taxon>
        <taxon>Bacillales</taxon>
        <taxon>Staphylococcaceae</taxon>
        <taxon>Macrococcus</taxon>
    </lineage>
</organism>
<name>A0A327ZQ38_9STAP</name>
<dbReference type="GO" id="GO:0120159">
    <property type="term" value="F:rRNA pseudouridine synthase activity"/>
    <property type="evidence" value="ECO:0007669"/>
    <property type="project" value="UniProtKB-ARBA"/>
</dbReference>
<dbReference type="InterPro" id="IPR036986">
    <property type="entry name" value="S4_RNA-bd_sf"/>
</dbReference>
<dbReference type="RefSeq" id="WP_111716525.1">
    <property type="nucleotide sequence ID" value="NZ_JBHSSR010000006.1"/>
</dbReference>
<accession>A0A327ZQ38</accession>
<evidence type="ECO:0000256" key="5">
    <source>
        <dbReference type="RuleBase" id="RU003887"/>
    </source>
</evidence>
<dbReference type="SMART" id="SM00363">
    <property type="entry name" value="S4"/>
    <property type="match status" value="1"/>
</dbReference>
<dbReference type="PANTHER" id="PTHR47683:SF4">
    <property type="entry name" value="PSEUDOURIDINE SYNTHASE"/>
    <property type="match status" value="1"/>
</dbReference>
<evidence type="ECO:0000313" key="7">
    <source>
        <dbReference type="EMBL" id="RAK44433.1"/>
    </source>
</evidence>
<dbReference type="CDD" id="cd02553">
    <property type="entry name" value="PseudoU_synth_RsuA"/>
    <property type="match status" value="1"/>
</dbReference>
<comment type="caution">
    <text evidence="7">The sequence shown here is derived from an EMBL/GenBank/DDBJ whole genome shotgun (WGS) entry which is preliminary data.</text>
</comment>
<evidence type="ECO:0000256" key="4">
    <source>
        <dbReference type="PROSITE-ProRule" id="PRU00182"/>
    </source>
</evidence>
<sequence>MRLDKFLSNHGVGSRKDVKAFLKKKVITVNEEVVTKSDIKINPEKDIIKVQGEMIHFEPFIYLMLNKPAGVVSSTHDKDKTVIDLITGLDHYDLHPVGRLDKDTEGLLIITNDGQFSHDVLSPKKHVNKTYYAKIDGIVTDHTVEQFAQGVTLDDGYHTMPGDLTCLSVDTNNNTSEIELVIQEGKFHQVKRMFEAVSMKVTYLKRIKMGDLSLDSSLKPGEYKKLMQNEINLVRK</sequence>